<dbReference type="PANTHER" id="PTHR35753">
    <property type="entry name" value="PROTEIN MAINTENANCE OF PSII UNDER HIGH LIGHT 1"/>
    <property type="match status" value="1"/>
</dbReference>
<dbReference type="PANTHER" id="PTHR35753:SF2">
    <property type="entry name" value="PROTEIN MAINTENANCE OF PSII UNDER HIGH LIGHT 1"/>
    <property type="match status" value="1"/>
</dbReference>
<dbReference type="InterPro" id="IPR038936">
    <property type="entry name" value="MPH1"/>
</dbReference>
<reference evidence="2" key="1">
    <citation type="submission" date="2015-06" db="UniProtKB">
        <authorList>
            <consortium name="EnsemblPlants"/>
        </authorList>
    </citation>
    <scope>IDENTIFICATION</scope>
</reference>
<dbReference type="GO" id="GO:0061635">
    <property type="term" value="P:regulation of protein complex stability"/>
    <property type="evidence" value="ECO:0007669"/>
    <property type="project" value="InterPro"/>
</dbReference>
<protein>
    <recommendedName>
        <fullName evidence="3">Proline-rich family protein</fullName>
    </recommendedName>
</protein>
<proteinExistence type="predicted"/>
<dbReference type="EnsemblPlants" id="EMT26995">
    <property type="protein sequence ID" value="EMT26995"/>
    <property type="gene ID" value="F775_05138"/>
</dbReference>
<name>M8BPP4_AEGTA</name>
<sequence length="305" mass="30898">MACPAQSMLSASSCVLLRSSKPQQATIPRGGGGINGGNRFLTLSCNASSSPDDSECNDVECAPEKEVGSLSVEWLAEERTKVVGTFPPKKKGWTGLVEKDTAGQTNIYSIEPAVYVAESAISSGTAGTSSDGSENTAALTGGLALIFVAGAASILIQGSKNQPPVQTQYSGPPLSYYVAKFQPAAAAFSPAVYVAESAISSGTAGTSSDGSENTAALTGGLALIFVAGAASILIQVSENQPPVQTQYSGPPLSYYVAKFQPAAAAFSVQSSPPVVEAAAPEETPSESDSPTLEAETSATAEQPSS</sequence>
<dbReference type="AlphaFoldDB" id="M8BPP4"/>
<evidence type="ECO:0000313" key="2">
    <source>
        <dbReference type="EnsemblPlants" id="EMT26995"/>
    </source>
</evidence>
<evidence type="ECO:0000256" key="1">
    <source>
        <dbReference type="SAM" id="MobiDB-lite"/>
    </source>
</evidence>
<feature type="compositionally biased region" description="Low complexity" evidence="1">
    <location>
        <begin position="270"/>
        <end position="293"/>
    </location>
</feature>
<dbReference type="GO" id="GO:0009535">
    <property type="term" value="C:chloroplast thylakoid membrane"/>
    <property type="evidence" value="ECO:0007669"/>
    <property type="project" value="InterPro"/>
</dbReference>
<accession>M8BPP4</accession>
<evidence type="ECO:0008006" key="3">
    <source>
        <dbReference type="Google" id="ProtNLM"/>
    </source>
</evidence>
<feature type="compositionally biased region" description="Polar residues" evidence="1">
    <location>
        <begin position="294"/>
        <end position="305"/>
    </location>
</feature>
<feature type="region of interest" description="Disordered" evidence="1">
    <location>
        <begin position="270"/>
        <end position="305"/>
    </location>
</feature>
<organism evidence="2">
    <name type="scientific">Aegilops tauschii</name>
    <name type="common">Tausch's goatgrass</name>
    <name type="synonym">Aegilops squarrosa</name>
    <dbReference type="NCBI Taxonomy" id="37682"/>
    <lineage>
        <taxon>Eukaryota</taxon>
        <taxon>Viridiplantae</taxon>
        <taxon>Streptophyta</taxon>
        <taxon>Embryophyta</taxon>
        <taxon>Tracheophyta</taxon>
        <taxon>Spermatophyta</taxon>
        <taxon>Magnoliopsida</taxon>
        <taxon>Liliopsida</taxon>
        <taxon>Poales</taxon>
        <taxon>Poaceae</taxon>
        <taxon>BOP clade</taxon>
        <taxon>Pooideae</taxon>
        <taxon>Triticodae</taxon>
        <taxon>Triticeae</taxon>
        <taxon>Triticinae</taxon>
        <taxon>Aegilops</taxon>
    </lineage>
</organism>